<dbReference type="InterPro" id="IPR048320">
    <property type="entry name" value="COG3_N"/>
</dbReference>
<reference evidence="11" key="1">
    <citation type="submission" date="2021-01" db="EMBL/GenBank/DDBJ databases">
        <authorList>
            <person name="Kaushik A."/>
        </authorList>
    </citation>
    <scope>NUCLEOTIDE SEQUENCE</scope>
    <source>
        <strain evidence="11">AG3-1AP</strain>
    </source>
</reference>
<evidence type="ECO:0000256" key="4">
    <source>
        <dbReference type="ARBA" id="ARBA00022448"/>
    </source>
</evidence>
<proteinExistence type="inferred from homology"/>
<dbReference type="GO" id="GO:0005801">
    <property type="term" value="C:cis-Golgi network"/>
    <property type="evidence" value="ECO:0007669"/>
    <property type="project" value="InterPro"/>
</dbReference>
<evidence type="ECO:0000256" key="1">
    <source>
        <dbReference type="ARBA" id="ARBA00004395"/>
    </source>
</evidence>
<feature type="non-terminal residue" evidence="11">
    <location>
        <position position="1"/>
    </location>
</feature>
<dbReference type="Pfam" id="PF20671">
    <property type="entry name" value="COG3_C"/>
    <property type="match status" value="1"/>
</dbReference>
<comment type="subcellular location">
    <subcellularLocation>
        <location evidence="1">Golgi apparatus membrane</location>
        <topology evidence="1">Peripheral membrane protein</topology>
    </subcellularLocation>
</comment>
<dbReference type="GO" id="GO:0006891">
    <property type="term" value="P:intra-Golgi vesicle-mediated transport"/>
    <property type="evidence" value="ECO:0007669"/>
    <property type="project" value="TreeGrafter"/>
</dbReference>
<protein>
    <recommendedName>
        <fullName evidence="3">Conserved oligomeric Golgi complex subunit 3</fullName>
    </recommendedName>
    <alternativeName>
        <fullName evidence="8">Component of oligomeric Golgi complex 3</fullName>
    </alternativeName>
</protein>
<feature type="domain" description="Conserved oligomeric Golgi complex subunit 3 C-terminal" evidence="10">
    <location>
        <begin position="272"/>
        <end position="632"/>
    </location>
</feature>
<dbReference type="AlphaFoldDB" id="A0A8H3CRQ1"/>
<evidence type="ECO:0000313" key="12">
    <source>
        <dbReference type="Proteomes" id="UP000663831"/>
    </source>
</evidence>
<keyword evidence="5" id="KW-0653">Protein transport</keyword>
<name>A0A8H3CRQ1_9AGAM</name>
<comment type="similarity">
    <text evidence="2">Belongs to the COG3 family.</text>
</comment>
<feature type="domain" description="Conserved oligomeric Golgi complex subunit 3 N-terminal" evidence="9">
    <location>
        <begin position="108"/>
        <end position="251"/>
    </location>
</feature>
<evidence type="ECO:0000256" key="3">
    <source>
        <dbReference type="ARBA" id="ARBA00020976"/>
    </source>
</evidence>
<evidence type="ECO:0000259" key="9">
    <source>
        <dbReference type="Pfam" id="PF04136"/>
    </source>
</evidence>
<dbReference type="GO" id="GO:0000139">
    <property type="term" value="C:Golgi membrane"/>
    <property type="evidence" value="ECO:0007669"/>
    <property type="project" value="UniProtKB-SubCell"/>
</dbReference>
<dbReference type="EMBL" id="CAJMWV010004039">
    <property type="protein sequence ID" value="CAE6492399.1"/>
    <property type="molecule type" value="Genomic_DNA"/>
</dbReference>
<organism evidence="11 12">
    <name type="scientific">Rhizoctonia solani</name>
    <dbReference type="NCBI Taxonomy" id="456999"/>
    <lineage>
        <taxon>Eukaryota</taxon>
        <taxon>Fungi</taxon>
        <taxon>Dikarya</taxon>
        <taxon>Basidiomycota</taxon>
        <taxon>Agaricomycotina</taxon>
        <taxon>Agaricomycetes</taxon>
        <taxon>Cantharellales</taxon>
        <taxon>Ceratobasidiaceae</taxon>
        <taxon>Rhizoctonia</taxon>
    </lineage>
</organism>
<dbReference type="InterPro" id="IPR007265">
    <property type="entry name" value="COG_su3"/>
</dbReference>
<dbReference type="InterPro" id="IPR048685">
    <property type="entry name" value="COG3_C"/>
</dbReference>
<dbReference type="Pfam" id="PF04136">
    <property type="entry name" value="COG3_N"/>
    <property type="match status" value="1"/>
</dbReference>
<evidence type="ECO:0000256" key="6">
    <source>
        <dbReference type="ARBA" id="ARBA00023034"/>
    </source>
</evidence>
<gene>
    <name evidence="11" type="ORF">RDB_LOCUS110394</name>
</gene>
<comment type="caution">
    <text evidence="11">The sequence shown here is derived from an EMBL/GenBank/DDBJ whole genome shotgun (WGS) entry which is preliminary data.</text>
</comment>
<evidence type="ECO:0000256" key="2">
    <source>
        <dbReference type="ARBA" id="ARBA00009936"/>
    </source>
</evidence>
<evidence type="ECO:0000256" key="5">
    <source>
        <dbReference type="ARBA" id="ARBA00022927"/>
    </source>
</evidence>
<dbReference type="Proteomes" id="UP000663831">
    <property type="component" value="Unassembled WGS sequence"/>
</dbReference>
<evidence type="ECO:0000259" key="10">
    <source>
        <dbReference type="Pfam" id="PF20671"/>
    </source>
</evidence>
<dbReference type="PANTHER" id="PTHR13302:SF8">
    <property type="entry name" value="CONSERVED OLIGOMERIC GOLGI COMPLEX SUBUNIT 3"/>
    <property type="match status" value="1"/>
</dbReference>
<keyword evidence="7" id="KW-0472">Membrane</keyword>
<dbReference type="GO" id="GO:0007030">
    <property type="term" value="P:Golgi organization"/>
    <property type="evidence" value="ECO:0007669"/>
    <property type="project" value="TreeGrafter"/>
</dbReference>
<evidence type="ECO:0000256" key="7">
    <source>
        <dbReference type="ARBA" id="ARBA00023136"/>
    </source>
</evidence>
<sequence length="824" mass="92583">APLDDVEVRSVLGLKIRCEEKKPPIKFREEDSPSRPSTPILGRHGGLFSSAPGSRSATPVPMLTVTRDGASHPLHPQVPLETPQQFHDWFALIDRSITYSQESHFRSHLQNVESQLASCDNLLDRVHGANDDLTQLHNDWQSVEDRGESLKGAAQRLLEERDRLIQVTDAIGARLEYFQELEYATRMLNHPGEALVLQTDFLLMVERVDVCLEYMRTHRQFKEAEIYLLRFQQCLTRAMTLIKMYLVGTLRAIHADVQKRMAETDLSSLAAHHLLYTKFQSLVPSLSPLVMELENRALSHPDQLESLLSECHTAYLSVRRALLVPRVMEEIRGLQPGQSELIELTRVGCTYLKQVCTEEFNLFRRFFNSGEDKLYRYLEGICDHLYDDLRPRILHEQKLDVLCEVCTVLQALMVLDIPLQSFGDSGAPLPVDDDPLQLTTSPTLEAYDSQLPPRTPGLAKLHISHLLQMVLQDAQTRLFFKAQAIVQSEIRSYAAQPKDLDYPAKLKGVWLWELIIIVANAANGDVATLVKPDIEDEDEEADGVSLKMPNLVPESTWYPPLLTTVNVLRKLHEYVKPAIFQDISQEAISLCRSSILSAADLLLARPESNDMDSHLFVIRHLLALKEITTAVENATTDYEVASQPASDTLGDLLRGTSSLFNPTGLLGGMLGPSRHGESLSVARTTIDEDLKRSCESLITKCAETATAPLKIFIAACDTFTNSQPNTLLSTQDFAQLPGIIKVQDEFRSVCEAQLSEWAAHVRLYLRDENTIGVLLPALYDEIASIFTTFRRTAETRCSPGCGNSLMSVPELWEWLRSLELGVKK</sequence>
<accession>A0A8H3CRQ1</accession>
<dbReference type="GO" id="GO:0017119">
    <property type="term" value="C:Golgi transport complex"/>
    <property type="evidence" value="ECO:0007669"/>
    <property type="project" value="TreeGrafter"/>
</dbReference>
<keyword evidence="6" id="KW-0333">Golgi apparatus</keyword>
<evidence type="ECO:0000256" key="8">
    <source>
        <dbReference type="ARBA" id="ARBA00031339"/>
    </source>
</evidence>
<keyword evidence="4" id="KW-0813">Transport</keyword>
<dbReference type="PANTHER" id="PTHR13302">
    <property type="entry name" value="CONSERVED OLIGOMERIC GOLGI COMPLEX COMPONENT 3"/>
    <property type="match status" value="1"/>
</dbReference>
<dbReference type="GO" id="GO:0006886">
    <property type="term" value="P:intracellular protein transport"/>
    <property type="evidence" value="ECO:0007669"/>
    <property type="project" value="InterPro"/>
</dbReference>
<evidence type="ECO:0000313" key="11">
    <source>
        <dbReference type="EMBL" id="CAE6492399.1"/>
    </source>
</evidence>